<reference evidence="3 4" key="1">
    <citation type="submission" date="2017-08" db="EMBL/GenBank/DDBJ databases">
        <authorList>
            <person name="de Groot N.N."/>
        </authorList>
    </citation>
    <scope>NUCLEOTIDE SEQUENCE [LARGE SCALE GENOMIC DNA]</scope>
    <source>
        <strain evidence="3 4">NBT06-6</strain>
    </source>
</reference>
<accession>A0A269PBX2</accession>
<feature type="transmembrane region" description="Helical" evidence="2">
    <location>
        <begin position="59"/>
        <end position="77"/>
    </location>
</feature>
<protein>
    <recommendedName>
        <fullName evidence="5">DUF4352 domain-containing protein</fullName>
    </recommendedName>
</protein>
<evidence type="ECO:0000313" key="4">
    <source>
        <dbReference type="Proteomes" id="UP000215771"/>
    </source>
</evidence>
<evidence type="ECO:0008006" key="5">
    <source>
        <dbReference type="Google" id="ProtNLM"/>
    </source>
</evidence>
<dbReference type="AlphaFoldDB" id="A0A269PBX2"/>
<gene>
    <name evidence="3" type="ORF">CIG21_09320</name>
</gene>
<feature type="region of interest" description="Disordered" evidence="1">
    <location>
        <begin position="1"/>
        <end position="47"/>
    </location>
</feature>
<keyword evidence="2" id="KW-1133">Transmembrane helix</keyword>
<dbReference type="EMBL" id="NQMQ01000019">
    <property type="protein sequence ID" value="PAJ69047.1"/>
    <property type="molecule type" value="Genomic_DNA"/>
</dbReference>
<sequence>MSSKNPNPYKNFSYQPSSNEPGAGGSGVFGPGEFGSGQHWRDDVPSDPEERTLFEFKNWWVVIVLALAVAGAIGLIYTSMTNGPSGAETTEGREQSPTAEAEFPNFGAVDERISQAKEAGEEPAMYRPDDYDPRSGVQDPVPVSPRGMEAPSKSAFELTPLEAGEVANVGGLRIGVGPVRDMGKYGEDSFLCNDVSFLNMTNDEQWISKSDFMLTMPSGKTVEPSYAPGFNHLNLTFEHGQTNSGVLCFKAEAEPGAYTVNFAPRPLHTTLAAWKSGMGG</sequence>
<keyword evidence="2" id="KW-0812">Transmembrane</keyword>
<organism evidence="3 4">
    <name type="scientific">Corynebacterium hadale</name>
    <dbReference type="NCBI Taxonomy" id="2026255"/>
    <lineage>
        <taxon>Bacteria</taxon>
        <taxon>Bacillati</taxon>
        <taxon>Actinomycetota</taxon>
        <taxon>Actinomycetes</taxon>
        <taxon>Mycobacteriales</taxon>
        <taxon>Corynebacteriaceae</taxon>
        <taxon>Corynebacterium</taxon>
    </lineage>
</organism>
<evidence type="ECO:0000313" key="3">
    <source>
        <dbReference type="EMBL" id="PAJ69047.1"/>
    </source>
</evidence>
<comment type="caution">
    <text evidence="3">The sequence shown here is derived from an EMBL/GenBank/DDBJ whole genome shotgun (WGS) entry which is preliminary data.</text>
</comment>
<feature type="compositionally biased region" description="Gly residues" evidence="1">
    <location>
        <begin position="22"/>
        <end position="35"/>
    </location>
</feature>
<feature type="compositionally biased region" description="Polar residues" evidence="1">
    <location>
        <begin position="1"/>
        <end position="19"/>
    </location>
</feature>
<dbReference type="RefSeq" id="WP_095278447.1">
    <property type="nucleotide sequence ID" value="NZ_CP047655.1"/>
</dbReference>
<keyword evidence="2" id="KW-0472">Membrane</keyword>
<evidence type="ECO:0000256" key="1">
    <source>
        <dbReference type="SAM" id="MobiDB-lite"/>
    </source>
</evidence>
<dbReference type="Proteomes" id="UP000215771">
    <property type="component" value="Unassembled WGS sequence"/>
</dbReference>
<proteinExistence type="predicted"/>
<evidence type="ECO:0000256" key="2">
    <source>
        <dbReference type="SAM" id="Phobius"/>
    </source>
</evidence>
<name>A0A269PBX2_9CORY</name>